<dbReference type="GO" id="GO:0003995">
    <property type="term" value="F:acyl-CoA dehydrogenase activity"/>
    <property type="evidence" value="ECO:0007669"/>
    <property type="project" value="TreeGrafter"/>
</dbReference>
<dbReference type="GO" id="GO:0033539">
    <property type="term" value="P:fatty acid beta-oxidation using acyl-CoA dehydrogenase"/>
    <property type="evidence" value="ECO:0007669"/>
    <property type="project" value="TreeGrafter"/>
</dbReference>
<dbReference type="GO" id="GO:0046359">
    <property type="term" value="P:butyrate catabolic process"/>
    <property type="evidence" value="ECO:0007669"/>
    <property type="project" value="TreeGrafter"/>
</dbReference>
<dbReference type="SUPFAM" id="SSF47203">
    <property type="entry name" value="Acyl-CoA dehydrogenase C-terminal domain-like"/>
    <property type="match status" value="1"/>
</dbReference>
<protein>
    <submittedName>
        <fullName evidence="3">Acyl-CoA dehydrogenase</fullName>
    </submittedName>
</protein>
<gene>
    <name evidence="3" type="ORF">Z045_06295</name>
</gene>
<dbReference type="InterPro" id="IPR009075">
    <property type="entry name" value="AcylCo_DH/oxidase_C"/>
</dbReference>
<proteinExistence type="predicted"/>
<dbReference type="EMBL" id="AZXY01000002">
    <property type="protein sequence ID" value="KSZ59772.1"/>
    <property type="molecule type" value="Genomic_DNA"/>
</dbReference>
<dbReference type="PANTHER" id="PTHR43884:SF12">
    <property type="entry name" value="ISOVALERYL-COA DEHYDROGENASE, MITOCHONDRIAL-RELATED"/>
    <property type="match status" value="1"/>
</dbReference>
<dbReference type="PANTHER" id="PTHR43884">
    <property type="entry name" value="ACYL-COA DEHYDROGENASE"/>
    <property type="match status" value="1"/>
</dbReference>
<sequence length="63" mass="6862">MAQLEATEVAKNTALECMQMMGGYGYSTEFDMVQHVRAALGATIYGGTNEIQRDIIGNSFGLR</sequence>
<dbReference type="Proteomes" id="UP000053060">
    <property type="component" value="Unassembled WGS sequence"/>
</dbReference>
<comment type="caution">
    <text evidence="3">The sequence shown here is derived from an EMBL/GenBank/DDBJ whole genome shotgun (WGS) entry which is preliminary data.</text>
</comment>
<accession>A0A0V9UP40</accession>
<keyword evidence="1" id="KW-0285">Flavoprotein</keyword>
<reference evidence="4" key="1">
    <citation type="submission" date="2015-01" db="EMBL/GenBank/DDBJ databases">
        <title>Draft genome sequence of Rhodococcus pyridinivorans strain KG-16, a hydrocarbon-degrading bacterium.</title>
        <authorList>
            <person name="Aggarwal R.K."/>
            <person name="Dawar C."/>
        </authorList>
    </citation>
    <scope>NUCLEOTIDE SEQUENCE [LARGE SCALE GENOMIC DNA]</scope>
    <source>
        <strain evidence="4">KG-16</strain>
    </source>
</reference>
<organism evidence="3 4">
    <name type="scientific">Rhodococcus pyridinivorans KG-16</name>
    <dbReference type="NCBI Taxonomy" id="1441730"/>
    <lineage>
        <taxon>Bacteria</taxon>
        <taxon>Bacillati</taxon>
        <taxon>Actinomycetota</taxon>
        <taxon>Actinomycetes</taxon>
        <taxon>Mycobacteriales</taxon>
        <taxon>Nocardiaceae</taxon>
        <taxon>Rhodococcus</taxon>
    </lineage>
</organism>
<evidence type="ECO:0000259" key="2">
    <source>
        <dbReference type="Pfam" id="PF00441"/>
    </source>
</evidence>
<evidence type="ECO:0000313" key="3">
    <source>
        <dbReference type="EMBL" id="KSZ59772.1"/>
    </source>
</evidence>
<name>A0A0V9UP40_9NOCA</name>
<dbReference type="PATRIC" id="fig|1441730.3.peg.1336"/>
<evidence type="ECO:0000256" key="1">
    <source>
        <dbReference type="ARBA" id="ARBA00022630"/>
    </source>
</evidence>
<reference evidence="3 4" key="2">
    <citation type="journal article" date="2016" name="Genome Announc.">
        <title>Draft Genome Sequence of a Versatile Hydrocarbon-Degrading Bacterium, Rhodococcus pyridinivorans Strain KG-16, Collected from Oil Fields in India.</title>
        <authorList>
            <person name="Aggarwal R.K."/>
            <person name="Dawar C."/>
            <person name="Phanindranath R."/>
            <person name="Mutnuri L."/>
            <person name="Dayal A.M."/>
        </authorList>
    </citation>
    <scope>NUCLEOTIDE SEQUENCE [LARGE SCALE GENOMIC DNA]</scope>
    <source>
        <strain evidence="3 4">KG-16</strain>
    </source>
</reference>
<dbReference type="InterPro" id="IPR036250">
    <property type="entry name" value="AcylCo_DH-like_C"/>
</dbReference>
<dbReference type="AlphaFoldDB" id="A0A0V9UP40"/>
<dbReference type="Gene3D" id="1.20.140.10">
    <property type="entry name" value="Butyryl-CoA Dehydrogenase, subunit A, domain 3"/>
    <property type="match status" value="1"/>
</dbReference>
<evidence type="ECO:0000313" key="4">
    <source>
        <dbReference type="Proteomes" id="UP000053060"/>
    </source>
</evidence>
<dbReference type="Pfam" id="PF00441">
    <property type="entry name" value="Acyl-CoA_dh_1"/>
    <property type="match status" value="1"/>
</dbReference>
<feature type="domain" description="Acyl-CoA dehydrogenase/oxidase C-terminal" evidence="2">
    <location>
        <begin position="1"/>
        <end position="58"/>
    </location>
</feature>